<dbReference type="Proteomes" id="UP001500957">
    <property type="component" value="Unassembled WGS sequence"/>
</dbReference>
<name>A0ABN1H9H4_9ACTN</name>
<proteinExistence type="predicted"/>
<organism evidence="2 3">
    <name type="scientific">Sporichthya brevicatena</name>
    <dbReference type="NCBI Taxonomy" id="171442"/>
    <lineage>
        <taxon>Bacteria</taxon>
        <taxon>Bacillati</taxon>
        <taxon>Actinomycetota</taxon>
        <taxon>Actinomycetes</taxon>
        <taxon>Sporichthyales</taxon>
        <taxon>Sporichthyaceae</taxon>
        <taxon>Sporichthya</taxon>
    </lineage>
</organism>
<feature type="region of interest" description="Disordered" evidence="1">
    <location>
        <begin position="74"/>
        <end position="101"/>
    </location>
</feature>
<protein>
    <submittedName>
        <fullName evidence="2">Uncharacterized protein</fullName>
    </submittedName>
</protein>
<keyword evidence="3" id="KW-1185">Reference proteome</keyword>
<gene>
    <name evidence="2" type="ORF">GCM10009547_42950</name>
</gene>
<evidence type="ECO:0000313" key="3">
    <source>
        <dbReference type="Proteomes" id="UP001500957"/>
    </source>
</evidence>
<sequence length="101" mass="11310">MVADEATCVVETHRGALGHVAIIPDPTRLRPHRRGRLDAMWVFLTRRFRRWLIMAIAVPVIGAGARHLSERIEKKHAGPTKTSKALGHAGRFAQSTRKKGR</sequence>
<evidence type="ECO:0000256" key="1">
    <source>
        <dbReference type="SAM" id="MobiDB-lite"/>
    </source>
</evidence>
<accession>A0ABN1H9H4</accession>
<evidence type="ECO:0000313" key="2">
    <source>
        <dbReference type="EMBL" id="GAA0634359.1"/>
    </source>
</evidence>
<reference evidence="2 3" key="1">
    <citation type="journal article" date="2019" name="Int. J. Syst. Evol. Microbiol.">
        <title>The Global Catalogue of Microorganisms (GCM) 10K type strain sequencing project: providing services to taxonomists for standard genome sequencing and annotation.</title>
        <authorList>
            <consortium name="The Broad Institute Genomics Platform"/>
            <consortium name="The Broad Institute Genome Sequencing Center for Infectious Disease"/>
            <person name="Wu L."/>
            <person name="Ma J."/>
        </authorList>
    </citation>
    <scope>NUCLEOTIDE SEQUENCE [LARGE SCALE GENOMIC DNA]</scope>
    <source>
        <strain evidence="2 3">JCM 10671</strain>
    </source>
</reference>
<comment type="caution">
    <text evidence="2">The sequence shown here is derived from an EMBL/GenBank/DDBJ whole genome shotgun (WGS) entry which is preliminary data.</text>
</comment>
<dbReference type="EMBL" id="BAAAHE010000047">
    <property type="protein sequence ID" value="GAA0634359.1"/>
    <property type="molecule type" value="Genomic_DNA"/>
</dbReference>